<proteinExistence type="predicted"/>
<dbReference type="InterPro" id="IPR036093">
    <property type="entry name" value="NAC_dom_sf"/>
</dbReference>
<dbReference type="GO" id="GO:0003677">
    <property type="term" value="F:DNA binding"/>
    <property type="evidence" value="ECO:0007669"/>
    <property type="project" value="UniProtKB-KW"/>
</dbReference>
<dbReference type="InterPro" id="IPR003441">
    <property type="entry name" value="NAC-dom"/>
</dbReference>
<keyword evidence="3" id="KW-0804">Transcription</keyword>
<dbReference type="PANTHER" id="PTHR31719">
    <property type="entry name" value="NAC TRANSCRIPTION FACTOR 56"/>
    <property type="match status" value="1"/>
</dbReference>
<gene>
    <name evidence="7" type="ORF">D8674_004810</name>
</gene>
<reference evidence="8" key="2">
    <citation type="submission" date="2019-10" db="EMBL/GenBank/DDBJ databases">
        <title>A de novo genome assembly of a pear dwarfing rootstock.</title>
        <authorList>
            <person name="Wang F."/>
            <person name="Wang J."/>
            <person name="Li S."/>
            <person name="Zhang Y."/>
            <person name="Fang M."/>
            <person name="Ma L."/>
            <person name="Zhao Y."/>
            <person name="Jiang S."/>
        </authorList>
    </citation>
    <scope>NUCLEOTIDE SEQUENCE [LARGE SCALE GENOMIC DNA]</scope>
</reference>
<comment type="caution">
    <text evidence="7">The sequence shown here is derived from an EMBL/GenBank/DDBJ whole genome shotgun (WGS) entry which is preliminary data.</text>
</comment>
<protein>
    <recommendedName>
        <fullName evidence="6">NAC domain-containing protein</fullName>
    </recommendedName>
</protein>
<evidence type="ECO:0000256" key="3">
    <source>
        <dbReference type="ARBA" id="ARBA00023163"/>
    </source>
</evidence>
<feature type="domain" description="NAC" evidence="6">
    <location>
        <begin position="62"/>
        <end position="220"/>
    </location>
</feature>
<evidence type="ECO:0000259" key="6">
    <source>
        <dbReference type="PROSITE" id="PS51005"/>
    </source>
</evidence>
<keyword evidence="1" id="KW-0805">Transcription regulation</keyword>
<keyword evidence="2" id="KW-0238">DNA-binding</keyword>
<dbReference type="GO" id="GO:0006355">
    <property type="term" value="P:regulation of DNA-templated transcription"/>
    <property type="evidence" value="ECO:0007669"/>
    <property type="project" value="InterPro"/>
</dbReference>
<reference evidence="7 8" key="3">
    <citation type="submission" date="2019-11" db="EMBL/GenBank/DDBJ databases">
        <title>A de novo genome assembly of a pear dwarfing rootstock.</title>
        <authorList>
            <person name="Wang F."/>
            <person name="Wang J."/>
            <person name="Li S."/>
            <person name="Zhang Y."/>
            <person name="Fang M."/>
            <person name="Ma L."/>
            <person name="Zhao Y."/>
            <person name="Jiang S."/>
        </authorList>
    </citation>
    <scope>NUCLEOTIDE SEQUENCE [LARGE SCALE GENOMIC DNA]</scope>
    <source>
        <strain evidence="7">S2</strain>
        <tissue evidence="7">Leaf</tissue>
    </source>
</reference>
<evidence type="ECO:0000256" key="4">
    <source>
        <dbReference type="ARBA" id="ARBA00023242"/>
    </source>
</evidence>
<dbReference type="AlphaFoldDB" id="A0A5N5FQ16"/>
<reference evidence="7 8" key="1">
    <citation type="submission" date="2019-09" db="EMBL/GenBank/DDBJ databases">
        <authorList>
            <person name="Ou C."/>
        </authorList>
    </citation>
    <scope>NUCLEOTIDE SEQUENCE [LARGE SCALE GENOMIC DNA]</scope>
    <source>
        <strain evidence="7">S2</strain>
        <tissue evidence="7">Leaf</tissue>
    </source>
</reference>
<name>A0A5N5FQ16_9ROSA</name>
<keyword evidence="8" id="KW-1185">Reference proteome</keyword>
<dbReference type="EMBL" id="SMOL01000559">
    <property type="protein sequence ID" value="KAB2605093.1"/>
    <property type="molecule type" value="Genomic_DNA"/>
</dbReference>
<dbReference type="Pfam" id="PF02365">
    <property type="entry name" value="NAM"/>
    <property type="match status" value="1"/>
</dbReference>
<dbReference type="Proteomes" id="UP000327157">
    <property type="component" value="Chromosome 11"/>
</dbReference>
<feature type="compositionally biased region" description="Basic residues" evidence="5">
    <location>
        <begin position="226"/>
        <end position="246"/>
    </location>
</feature>
<evidence type="ECO:0000313" key="7">
    <source>
        <dbReference type="EMBL" id="KAB2605093.1"/>
    </source>
</evidence>
<dbReference type="Gene3D" id="2.170.150.80">
    <property type="entry name" value="NAC domain"/>
    <property type="match status" value="1"/>
</dbReference>
<feature type="region of interest" description="Disordered" evidence="5">
    <location>
        <begin position="226"/>
        <end position="256"/>
    </location>
</feature>
<evidence type="ECO:0000313" key="8">
    <source>
        <dbReference type="Proteomes" id="UP000327157"/>
    </source>
</evidence>
<evidence type="ECO:0000256" key="1">
    <source>
        <dbReference type="ARBA" id="ARBA00023015"/>
    </source>
</evidence>
<dbReference type="PROSITE" id="PS51005">
    <property type="entry name" value="NAC"/>
    <property type="match status" value="1"/>
</dbReference>
<dbReference type="SUPFAM" id="SSF101941">
    <property type="entry name" value="NAC domain"/>
    <property type="match status" value="1"/>
</dbReference>
<evidence type="ECO:0000256" key="5">
    <source>
        <dbReference type="SAM" id="MobiDB-lite"/>
    </source>
</evidence>
<dbReference type="PANTHER" id="PTHR31719:SF179">
    <property type="entry name" value="OS08G0148400 PROTEIN"/>
    <property type="match status" value="1"/>
</dbReference>
<evidence type="ECO:0000256" key="2">
    <source>
        <dbReference type="ARBA" id="ARBA00023125"/>
    </source>
</evidence>
<organism evidence="7 8">
    <name type="scientific">Pyrus ussuriensis x Pyrus communis</name>
    <dbReference type="NCBI Taxonomy" id="2448454"/>
    <lineage>
        <taxon>Eukaryota</taxon>
        <taxon>Viridiplantae</taxon>
        <taxon>Streptophyta</taxon>
        <taxon>Embryophyta</taxon>
        <taxon>Tracheophyta</taxon>
        <taxon>Spermatophyta</taxon>
        <taxon>Magnoliopsida</taxon>
        <taxon>eudicotyledons</taxon>
        <taxon>Gunneridae</taxon>
        <taxon>Pentapetalae</taxon>
        <taxon>rosids</taxon>
        <taxon>fabids</taxon>
        <taxon>Rosales</taxon>
        <taxon>Rosaceae</taxon>
        <taxon>Amygdaloideae</taxon>
        <taxon>Maleae</taxon>
        <taxon>Pyrus</taxon>
    </lineage>
</organism>
<accession>A0A5N5FQ16</accession>
<keyword evidence="4" id="KW-0539">Nucleus</keyword>
<sequence>MRFCLGKGIDIPPVVALQSRSIRLVHLGNKTKKKITRTRSRRNGKAIPAQPGAWGTKYFPVSFFSQLQAPADQELINFFLYRKVVLRQPLVPRHVGFVHEIDLLGDHQPWEIWDACGGPQPYGKQAYFFCKLKKLSKSGVRIDRRNASEGFWNGKQLSEDVFVHHDVNPNNKWIIGRKRQFKYVNEGLENHHDWYLETYILASIPDDDQAVVAICRLRKNYHKRKRYAPQRNRRRINGRKERHGRRINGQLMETKR</sequence>
<dbReference type="OrthoDB" id="1166662at2759"/>